<proteinExistence type="predicted"/>
<accession>W4M8S5</accession>
<evidence type="ECO:0000313" key="3">
    <source>
        <dbReference type="Proteomes" id="UP000019140"/>
    </source>
</evidence>
<gene>
    <name evidence="2" type="ORF">ETSY2_16115</name>
</gene>
<keyword evidence="3" id="KW-1185">Reference proteome</keyword>
<feature type="region of interest" description="Disordered" evidence="1">
    <location>
        <begin position="517"/>
        <end position="541"/>
    </location>
</feature>
<organism evidence="2 3">
    <name type="scientific">Candidatus Entotheonella gemina</name>
    <dbReference type="NCBI Taxonomy" id="1429439"/>
    <lineage>
        <taxon>Bacteria</taxon>
        <taxon>Pseudomonadati</taxon>
        <taxon>Nitrospinota/Tectimicrobiota group</taxon>
        <taxon>Candidatus Tectimicrobiota</taxon>
        <taxon>Candidatus Entotheonellia</taxon>
        <taxon>Candidatus Entotheonellales</taxon>
        <taxon>Candidatus Entotheonellaceae</taxon>
        <taxon>Candidatus Entotheonella</taxon>
    </lineage>
</organism>
<dbReference type="EMBL" id="AZHX01000653">
    <property type="protein sequence ID" value="ETX06605.1"/>
    <property type="molecule type" value="Genomic_DNA"/>
</dbReference>
<protein>
    <recommendedName>
        <fullName evidence="4">HEAT repeat domain-containing protein</fullName>
    </recommendedName>
</protein>
<dbReference type="AlphaFoldDB" id="W4M8S5"/>
<evidence type="ECO:0000313" key="2">
    <source>
        <dbReference type="EMBL" id="ETX06605.1"/>
    </source>
</evidence>
<comment type="caution">
    <text evidence="2">The sequence shown here is derived from an EMBL/GenBank/DDBJ whole genome shotgun (WGS) entry which is preliminary data.</text>
</comment>
<reference evidence="2 3" key="1">
    <citation type="journal article" date="2014" name="Nature">
        <title>An environmental bacterial taxon with a large and distinct metabolic repertoire.</title>
        <authorList>
            <person name="Wilson M.C."/>
            <person name="Mori T."/>
            <person name="Ruckert C."/>
            <person name="Uria A.R."/>
            <person name="Helf M.J."/>
            <person name="Takada K."/>
            <person name="Gernert C."/>
            <person name="Steffens U.A."/>
            <person name="Heycke N."/>
            <person name="Schmitt S."/>
            <person name="Rinke C."/>
            <person name="Helfrich E.J."/>
            <person name="Brachmann A.O."/>
            <person name="Gurgui C."/>
            <person name="Wakimoto T."/>
            <person name="Kracht M."/>
            <person name="Crusemann M."/>
            <person name="Hentschel U."/>
            <person name="Abe I."/>
            <person name="Matsunaga S."/>
            <person name="Kalinowski J."/>
            <person name="Takeyama H."/>
            <person name="Piel J."/>
        </authorList>
    </citation>
    <scope>NUCLEOTIDE SEQUENCE [LARGE SCALE GENOMIC DNA]</scope>
    <source>
        <strain evidence="3">TSY2</strain>
    </source>
</reference>
<evidence type="ECO:0000256" key="1">
    <source>
        <dbReference type="SAM" id="MobiDB-lite"/>
    </source>
</evidence>
<dbReference type="Proteomes" id="UP000019140">
    <property type="component" value="Unassembled WGS sequence"/>
</dbReference>
<dbReference type="HOGENOM" id="CLU_503169_0_0_7"/>
<sequence length="541" mass="59862">MSQKAPHSIATMIADLAAQAPAAEPLPADARQQLDALRGDGQDLAAFLTRKGMRLPETQQQAVLHLLQAAEATDFVPVLQKWSQAQTVSLRTRLHTLAILNRWEIDIDQAQRHALQQAGALLEDLRNTDAPPLHEDGSGQLAEPLQGRVLALPLNLALDVARDLASNQPYHAIAVLQTLRPMADNQDRLAIADGLAGIALSESAAVLQDMLSEASNKAAQKAIKKALHRLKAQRVHFEETAAGTSAVFGTASHRLEQCLASHIDPAGNRALWMIRTKPFGGYHVAYLIVNYGQGIQNAMGLSITKRDLPELMDKAAGPLPLIELEPAYCQYQVALAHQMNLATGTPVPDEFFSLRDVIGEPDVTFDKAIIYTALPDNEIEQIDVYEPFVDDLLNVPEFAGWRLPDAMLQTYGDQLHDLEQSQIVVSEIAQRERISAIYEEATAEALSGESRRIMRLRLEEMAYYLLQTDRRREALWAVAAAKSLETDNPERLRRNRFVGALLERSLESVKQRPSRNIILPYSSPAPSAPRESQGEERRIII</sequence>
<evidence type="ECO:0008006" key="4">
    <source>
        <dbReference type="Google" id="ProtNLM"/>
    </source>
</evidence>
<name>W4M8S5_9BACT</name>
<feature type="compositionally biased region" description="Basic and acidic residues" evidence="1">
    <location>
        <begin position="532"/>
        <end position="541"/>
    </location>
</feature>